<gene>
    <name evidence="1" type="ORF">ABW02_23210</name>
    <name evidence="2" type="ORF">KD144_23245</name>
</gene>
<keyword evidence="3" id="KW-1185">Reference proteome</keyword>
<proteinExistence type="predicted"/>
<name>A0A0J1KXR5_NIACI</name>
<sequence>MEWLSILLVLVCPIMMLFMMKSHGGHSHNRNNNKLDKRVIKLENENRELHRKLNELSPK</sequence>
<evidence type="ECO:0000313" key="3">
    <source>
        <dbReference type="Proteomes" id="UP000036045"/>
    </source>
</evidence>
<reference evidence="2" key="2">
    <citation type="submission" date="2021-04" db="EMBL/GenBank/DDBJ databases">
        <title>Genomic analysis of electroactive and textile dye degrading Bacillus circulans strain: DC10 isolated from constructed wetland-microbial fuel cells treating textile dye wastewaters.</title>
        <authorList>
            <person name="Patel D.U."/>
            <person name="Desai C.R."/>
        </authorList>
    </citation>
    <scope>NUCLEOTIDE SEQUENCE</scope>
    <source>
        <strain evidence="2">DC10</strain>
    </source>
</reference>
<dbReference type="Pfam" id="PF11666">
    <property type="entry name" value="DUF2933"/>
    <property type="match status" value="1"/>
</dbReference>
<organism evidence="1 3">
    <name type="scientific">Niallia circulans</name>
    <name type="common">Bacillus circulans</name>
    <dbReference type="NCBI Taxonomy" id="1397"/>
    <lineage>
        <taxon>Bacteria</taxon>
        <taxon>Bacillati</taxon>
        <taxon>Bacillota</taxon>
        <taxon>Bacilli</taxon>
        <taxon>Bacillales</taxon>
        <taxon>Bacillaceae</taxon>
        <taxon>Niallia</taxon>
    </lineage>
</organism>
<accession>A0A0J1KXR5</accession>
<dbReference type="EMBL" id="LDPH01000037">
    <property type="protein sequence ID" value="KLV21585.1"/>
    <property type="molecule type" value="Genomic_DNA"/>
</dbReference>
<dbReference type="PATRIC" id="fig|1397.4.peg.3766"/>
<comment type="caution">
    <text evidence="1">The sequence shown here is derived from an EMBL/GenBank/DDBJ whole genome shotgun (WGS) entry which is preliminary data.</text>
</comment>
<reference evidence="1 3" key="1">
    <citation type="submission" date="2015-05" db="EMBL/GenBank/DDBJ databases">
        <title>Whole genome sequence and identification of bacterial endophytes from Costus igneus.</title>
        <authorList>
            <person name="Lee Y.P."/>
            <person name="Gan H.M."/>
            <person name="Eng W."/>
            <person name="Wheatley M.S."/>
            <person name="Caraballo A."/>
            <person name="Polter S."/>
            <person name="Savka M.A."/>
            <person name="Hudson A.O."/>
        </authorList>
    </citation>
    <scope>NUCLEOTIDE SEQUENCE [LARGE SCALE GENOMIC DNA]</scope>
    <source>
        <strain evidence="1 3">RIT379</strain>
    </source>
</reference>
<evidence type="ECO:0000313" key="2">
    <source>
        <dbReference type="EMBL" id="MBR8672454.1"/>
    </source>
</evidence>
<dbReference type="AlphaFoldDB" id="A0A0J1KXR5"/>
<protein>
    <submittedName>
        <fullName evidence="2">DUF2933 domain-containing protein</fullName>
    </submittedName>
</protein>
<dbReference type="Proteomes" id="UP000036045">
    <property type="component" value="Unassembled WGS sequence"/>
</dbReference>
<evidence type="ECO:0000313" key="1">
    <source>
        <dbReference type="EMBL" id="KLV21585.1"/>
    </source>
</evidence>
<dbReference type="EMBL" id="JAGTPX010000041">
    <property type="protein sequence ID" value="MBR8672454.1"/>
    <property type="molecule type" value="Genomic_DNA"/>
</dbReference>
<dbReference type="InterPro" id="IPR021682">
    <property type="entry name" value="DUF2933"/>
</dbReference>
<dbReference type="RefSeq" id="WP_016204430.1">
    <property type="nucleotide sequence ID" value="NZ_JADYUA010000076.1"/>
</dbReference>